<keyword evidence="2" id="KW-1185">Reference proteome</keyword>
<organism evidence="1 2">
    <name type="scientific">Paramecium sonneborni</name>
    <dbReference type="NCBI Taxonomy" id="65129"/>
    <lineage>
        <taxon>Eukaryota</taxon>
        <taxon>Sar</taxon>
        <taxon>Alveolata</taxon>
        <taxon>Ciliophora</taxon>
        <taxon>Intramacronucleata</taxon>
        <taxon>Oligohymenophorea</taxon>
        <taxon>Peniculida</taxon>
        <taxon>Parameciidae</taxon>
        <taxon>Paramecium</taxon>
    </lineage>
</organism>
<sequence length="67" mass="8204">MEYSNETFKNLEVYQNRQLIYYQHGKSQKEENQTIQDLITQFNFNLHQTTNDNQIIDRFSQMNLQDN</sequence>
<reference evidence="1" key="1">
    <citation type="submission" date="2021-01" db="EMBL/GenBank/DDBJ databases">
        <authorList>
            <consortium name="Genoscope - CEA"/>
            <person name="William W."/>
        </authorList>
    </citation>
    <scope>NUCLEOTIDE SEQUENCE</scope>
</reference>
<gene>
    <name evidence="1" type="ORF">PSON_ATCC_30995.1.T0670190</name>
</gene>
<comment type="caution">
    <text evidence="1">The sequence shown here is derived from an EMBL/GenBank/DDBJ whole genome shotgun (WGS) entry which is preliminary data.</text>
</comment>
<dbReference type="Proteomes" id="UP000692954">
    <property type="component" value="Unassembled WGS sequence"/>
</dbReference>
<dbReference type="OrthoDB" id="308106at2759"/>
<dbReference type="EMBL" id="CAJJDN010000067">
    <property type="protein sequence ID" value="CAD8097006.1"/>
    <property type="molecule type" value="Genomic_DNA"/>
</dbReference>
<dbReference type="AlphaFoldDB" id="A0A8S1P1K7"/>
<protein>
    <submittedName>
        <fullName evidence="1">Uncharacterized protein</fullName>
    </submittedName>
</protein>
<accession>A0A8S1P1K7</accession>
<proteinExistence type="predicted"/>
<evidence type="ECO:0000313" key="1">
    <source>
        <dbReference type="EMBL" id="CAD8097006.1"/>
    </source>
</evidence>
<evidence type="ECO:0000313" key="2">
    <source>
        <dbReference type="Proteomes" id="UP000692954"/>
    </source>
</evidence>
<name>A0A8S1P1K7_9CILI</name>